<evidence type="ECO:0000313" key="2">
    <source>
        <dbReference type="EMBL" id="MDR6593198.1"/>
    </source>
</evidence>
<dbReference type="SUPFAM" id="SSF52091">
    <property type="entry name" value="SpoIIaa-like"/>
    <property type="match status" value="1"/>
</dbReference>
<dbReference type="Proteomes" id="UP001268819">
    <property type="component" value="Unassembled WGS sequence"/>
</dbReference>
<name>A0ABU1PRC3_9PSEU</name>
<reference evidence="2 3" key="1">
    <citation type="submission" date="2023-07" db="EMBL/GenBank/DDBJ databases">
        <title>Sequencing the genomes of 1000 actinobacteria strains.</title>
        <authorList>
            <person name="Klenk H.-P."/>
        </authorList>
    </citation>
    <scope>NUCLEOTIDE SEQUENCE [LARGE SCALE GENOMIC DNA]</scope>
    <source>
        <strain evidence="2 3">DSM 43749</strain>
    </source>
</reference>
<dbReference type="CDD" id="cd07043">
    <property type="entry name" value="STAS_anti-anti-sigma_factors"/>
    <property type="match status" value="1"/>
</dbReference>
<dbReference type="EMBL" id="JAVDSG010000001">
    <property type="protein sequence ID" value="MDR6593198.1"/>
    <property type="molecule type" value="Genomic_DNA"/>
</dbReference>
<evidence type="ECO:0000313" key="3">
    <source>
        <dbReference type="Proteomes" id="UP001268819"/>
    </source>
</evidence>
<protein>
    <submittedName>
        <fullName evidence="2">Anti-anti-sigma factor</fullName>
    </submittedName>
</protein>
<keyword evidence="3" id="KW-1185">Reference proteome</keyword>
<organism evidence="2 3">
    <name type="scientific">Saccharothrix longispora</name>
    <dbReference type="NCBI Taxonomy" id="33920"/>
    <lineage>
        <taxon>Bacteria</taxon>
        <taxon>Bacillati</taxon>
        <taxon>Actinomycetota</taxon>
        <taxon>Actinomycetes</taxon>
        <taxon>Pseudonocardiales</taxon>
        <taxon>Pseudonocardiaceae</taxon>
        <taxon>Saccharothrix</taxon>
    </lineage>
</organism>
<comment type="caution">
    <text evidence="2">The sequence shown here is derived from an EMBL/GenBank/DDBJ whole genome shotgun (WGS) entry which is preliminary data.</text>
</comment>
<gene>
    <name evidence="2" type="ORF">J2S66_001582</name>
</gene>
<accession>A0ABU1PRC3</accession>
<dbReference type="InterPro" id="IPR036513">
    <property type="entry name" value="STAS_dom_sf"/>
</dbReference>
<evidence type="ECO:0000259" key="1">
    <source>
        <dbReference type="PROSITE" id="PS50801"/>
    </source>
</evidence>
<dbReference type="InterPro" id="IPR058548">
    <property type="entry name" value="MlaB-like_STAS"/>
</dbReference>
<sequence>MTDLTVTNSRAADGTPTLTATGEIDLSNVAEFAGALAEGVGAGTPLTVDLTGVAYLDSAALNALFTHAGQIRIVAGRLLLPVLRICGLTELTTVVQR</sequence>
<dbReference type="PROSITE" id="PS50801">
    <property type="entry name" value="STAS"/>
    <property type="match status" value="1"/>
</dbReference>
<dbReference type="Pfam" id="PF13466">
    <property type="entry name" value="STAS_2"/>
    <property type="match status" value="1"/>
</dbReference>
<proteinExistence type="predicted"/>
<dbReference type="RefSeq" id="WP_310305663.1">
    <property type="nucleotide sequence ID" value="NZ_BAAAXB010000001.1"/>
</dbReference>
<dbReference type="Gene3D" id="3.30.750.24">
    <property type="entry name" value="STAS domain"/>
    <property type="match status" value="1"/>
</dbReference>
<dbReference type="InterPro" id="IPR002645">
    <property type="entry name" value="STAS_dom"/>
</dbReference>
<feature type="domain" description="STAS" evidence="1">
    <location>
        <begin position="5"/>
        <end position="97"/>
    </location>
</feature>